<dbReference type="GO" id="GO:0019843">
    <property type="term" value="F:rRNA binding"/>
    <property type="evidence" value="ECO:0007669"/>
    <property type="project" value="UniProtKB-UniRule"/>
</dbReference>
<evidence type="ECO:0000256" key="4">
    <source>
        <dbReference type="ARBA" id="ARBA00022980"/>
    </source>
</evidence>
<dbReference type="InterPro" id="IPR022801">
    <property type="entry name" value="Ribosomal_uS4"/>
</dbReference>
<evidence type="ECO:0000256" key="7">
    <source>
        <dbReference type="HAMAP-Rule" id="MF_01306"/>
    </source>
</evidence>
<evidence type="ECO:0000256" key="2">
    <source>
        <dbReference type="ARBA" id="ARBA00022730"/>
    </source>
</evidence>
<dbReference type="RefSeq" id="WP_104431203.1">
    <property type="nucleotide sequence ID" value="NZ_PTJD01000001.1"/>
</dbReference>
<comment type="similarity">
    <text evidence="1 7">Belongs to the universal ribosomal protein uS4 family.</text>
</comment>
<dbReference type="NCBIfam" id="TIGR01017">
    <property type="entry name" value="rpsD_bact"/>
    <property type="match status" value="1"/>
</dbReference>
<dbReference type="Gene3D" id="1.10.1050.10">
    <property type="entry name" value="Ribosomal Protein S4 Delta 41, Chain A, domain 1"/>
    <property type="match status" value="1"/>
</dbReference>
<sequence>MNNARPKVRISRALGVALTPKAARFMDRRPYPPGMHGRKQRKQSDYAMQLREKQRLRYQYDISETQLRRAYDLAKRKPGKTGANLVTLLETRLDAVVWRAGFARTIYQARQMVVHRHIVVDGRRVDRPSYRVVPGQIVEIAPRSKTKTPFIVAAEGGWSDNEIPGWLDVQRQELSARILAQPVREQIPVTCDEQLVVEFYSR</sequence>
<dbReference type="InterPro" id="IPR001912">
    <property type="entry name" value="Ribosomal_uS4_N"/>
</dbReference>
<dbReference type="InterPro" id="IPR036986">
    <property type="entry name" value="S4_RNA-bd_sf"/>
</dbReference>
<dbReference type="Pfam" id="PF01479">
    <property type="entry name" value="S4"/>
    <property type="match status" value="1"/>
</dbReference>
<dbReference type="AlphaFoldDB" id="A0A2S6IXC0"/>
<reference evidence="10 11" key="1">
    <citation type="submission" date="2018-02" db="EMBL/GenBank/DDBJ databases">
        <title>Genomic Encyclopedia of Archaeal and Bacterial Type Strains, Phase II (KMG-II): from individual species to whole genera.</title>
        <authorList>
            <person name="Goeker M."/>
        </authorList>
    </citation>
    <scope>NUCLEOTIDE SEQUENCE [LARGE SCALE GENOMIC DNA]</scope>
    <source>
        <strain evidence="10 11">DSM 22857</strain>
    </source>
</reference>
<evidence type="ECO:0000256" key="5">
    <source>
        <dbReference type="ARBA" id="ARBA00023274"/>
    </source>
</evidence>
<dbReference type="PANTHER" id="PTHR11831:SF4">
    <property type="entry name" value="SMALL RIBOSOMAL SUBUNIT PROTEIN US4M"/>
    <property type="match status" value="1"/>
</dbReference>
<evidence type="ECO:0000256" key="1">
    <source>
        <dbReference type="ARBA" id="ARBA00007465"/>
    </source>
</evidence>
<dbReference type="NCBIfam" id="NF003717">
    <property type="entry name" value="PRK05327.1"/>
    <property type="match status" value="1"/>
</dbReference>
<dbReference type="GO" id="GO:0042274">
    <property type="term" value="P:ribosomal small subunit biogenesis"/>
    <property type="evidence" value="ECO:0007669"/>
    <property type="project" value="TreeGrafter"/>
</dbReference>
<keyword evidence="5 7" id="KW-0687">Ribonucleoprotein</keyword>
<keyword evidence="2 7" id="KW-0699">rRNA-binding</keyword>
<proteinExistence type="inferred from homology"/>
<dbReference type="EMBL" id="PTJD01000001">
    <property type="protein sequence ID" value="PPK98880.1"/>
    <property type="molecule type" value="Genomic_DNA"/>
</dbReference>
<keyword evidence="3 7" id="KW-0694">RNA-binding</keyword>
<dbReference type="SMART" id="SM01390">
    <property type="entry name" value="Ribosomal_S4"/>
    <property type="match status" value="1"/>
</dbReference>
<evidence type="ECO:0000313" key="11">
    <source>
        <dbReference type="Proteomes" id="UP000239485"/>
    </source>
</evidence>
<dbReference type="Proteomes" id="UP000239485">
    <property type="component" value="Unassembled WGS sequence"/>
</dbReference>
<evidence type="ECO:0000256" key="3">
    <source>
        <dbReference type="ARBA" id="ARBA00022884"/>
    </source>
</evidence>
<name>A0A2S6IXC0_9ACTN</name>
<dbReference type="InterPro" id="IPR005709">
    <property type="entry name" value="Ribosomal_uS4_bac-type"/>
</dbReference>
<keyword evidence="11" id="KW-1185">Reference proteome</keyword>
<dbReference type="InterPro" id="IPR002942">
    <property type="entry name" value="S4_RNA-bd"/>
</dbReference>
<feature type="domain" description="Small ribosomal subunit protein uS4 N-terminal" evidence="9">
    <location>
        <begin position="2"/>
        <end position="90"/>
    </location>
</feature>
<dbReference type="OrthoDB" id="9803672at2"/>
<dbReference type="PROSITE" id="PS50889">
    <property type="entry name" value="S4"/>
    <property type="match status" value="1"/>
</dbReference>
<comment type="function">
    <text evidence="7">With S5 and S12 plays an important role in translational accuracy.</text>
</comment>
<dbReference type="SMART" id="SM00363">
    <property type="entry name" value="S4"/>
    <property type="match status" value="1"/>
</dbReference>
<dbReference type="FunFam" id="3.10.290.10:FF:000001">
    <property type="entry name" value="30S ribosomal protein S4"/>
    <property type="match status" value="1"/>
</dbReference>
<dbReference type="PANTHER" id="PTHR11831">
    <property type="entry name" value="30S 40S RIBOSOMAL PROTEIN"/>
    <property type="match status" value="1"/>
</dbReference>
<dbReference type="HAMAP" id="MF_01306_B">
    <property type="entry name" value="Ribosomal_uS4_B"/>
    <property type="match status" value="1"/>
</dbReference>
<evidence type="ECO:0000256" key="6">
    <source>
        <dbReference type="ARBA" id="ARBA00035254"/>
    </source>
</evidence>
<dbReference type="GO" id="GO:0015935">
    <property type="term" value="C:small ribosomal subunit"/>
    <property type="evidence" value="ECO:0007669"/>
    <property type="project" value="InterPro"/>
</dbReference>
<organism evidence="10 11">
    <name type="scientific">Kineococcus xinjiangensis</name>
    <dbReference type="NCBI Taxonomy" id="512762"/>
    <lineage>
        <taxon>Bacteria</taxon>
        <taxon>Bacillati</taxon>
        <taxon>Actinomycetota</taxon>
        <taxon>Actinomycetes</taxon>
        <taxon>Kineosporiales</taxon>
        <taxon>Kineosporiaceae</taxon>
        <taxon>Kineococcus</taxon>
    </lineage>
</organism>
<protein>
    <recommendedName>
        <fullName evidence="6 7">Small ribosomal subunit protein uS4</fullName>
    </recommendedName>
</protein>
<comment type="caution">
    <text evidence="10">The sequence shown here is derived from an EMBL/GenBank/DDBJ whole genome shotgun (WGS) entry which is preliminary data.</text>
</comment>
<dbReference type="Pfam" id="PF00163">
    <property type="entry name" value="Ribosomal_S4"/>
    <property type="match status" value="1"/>
</dbReference>
<dbReference type="GO" id="GO:0006412">
    <property type="term" value="P:translation"/>
    <property type="evidence" value="ECO:0007669"/>
    <property type="project" value="UniProtKB-UniRule"/>
</dbReference>
<feature type="domain" description="RNA-binding S4" evidence="8">
    <location>
        <begin position="91"/>
        <end position="157"/>
    </location>
</feature>
<accession>A0A2S6IXC0</accession>
<dbReference type="GO" id="GO:0003735">
    <property type="term" value="F:structural constituent of ribosome"/>
    <property type="evidence" value="ECO:0007669"/>
    <property type="project" value="InterPro"/>
</dbReference>
<evidence type="ECO:0000313" key="10">
    <source>
        <dbReference type="EMBL" id="PPK98880.1"/>
    </source>
</evidence>
<evidence type="ECO:0000259" key="9">
    <source>
        <dbReference type="SMART" id="SM01390"/>
    </source>
</evidence>
<evidence type="ECO:0000259" key="8">
    <source>
        <dbReference type="SMART" id="SM00363"/>
    </source>
</evidence>
<dbReference type="CDD" id="cd00165">
    <property type="entry name" value="S4"/>
    <property type="match status" value="1"/>
</dbReference>
<dbReference type="Gene3D" id="3.10.290.10">
    <property type="entry name" value="RNA-binding S4 domain"/>
    <property type="match status" value="1"/>
</dbReference>
<comment type="subunit">
    <text evidence="7">Part of the 30S ribosomal subunit. Contacts protein S5. The interaction surface between S4 and S5 is involved in control of translational fidelity.</text>
</comment>
<dbReference type="SUPFAM" id="SSF55174">
    <property type="entry name" value="Alpha-L RNA-binding motif"/>
    <property type="match status" value="1"/>
</dbReference>
<keyword evidence="4 7" id="KW-0689">Ribosomal protein</keyword>
<comment type="function">
    <text evidence="7">One of the primary rRNA binding proteins, it binds directly to 16S rRNA where it nucleates assembly of the body of the 30S subunit.</text>
</comment>
<gene>
    <name evidence="7" type="primary">rpsD</name>
    <name evidence="10" type="ORF">CLV92_101581</name>
</gene>